<name>A0A150J5U9_9EURY</name>
<comment type="caution">
    <text evidence="1">The sequence shown here is derived from an EMBL/GenBank/DDBJ whole genome shotgun (WGS) entry which is preliminary data.</text>
</comment>
<gene>
    <name evidence="1" type="ORF">AMQ22_00668</name>
</gene>
<dbReference type="EMBL" id="LNGC01000019">
    <property type="protein sequence ID" value="KYC52619.1"/>
    <property type="molecule type" value="Genomic_DNA"/>
</dbReference>
<dbReference type="Pfam" id="PF03592">
    <property type="entry name" value="Terminase_2"/>
    <property type="match status" value="1"/>
</dbReference>
<dbReference type="InterPro" id="IPR005335">
    <property type="entry name" value="Terminase_ssu"/>
</dbReference>
<protein>
    <submittedName>
        <fullName evidence="1">Terminase small subunit</fullName>
    </submittedName>
</protein>
<dbReference type="PATRIC" id="fig|1705409.3.peg.687"/>
<sequence length="166" mass="18671">MAITHFTKRAAGIMPEYFASLGMRLNQREITFVNEYLATGNKKQAAVLAGWKEGNALAAANRILKKAPAKEYLTREREKAARRIGWEYDAKLKKLKQIALVAVPDKAKKIKDMAPMVAISAIAEANKMQGHYSAEKHVNVNVGVDVEMEEAKRLAQELLEKNKREY</sequence>
<evidence type="ECO:0000313" key="1">
    <source>
        <dbReference type="EMBL" id="KYC52619.1"/>
    </source>
</evidence>
<proteinExistence type="predicted"/>
<organism evidence="1 2">
    <name type="scientific">Candidatus Methanofastidiosum methylothiophilum</name>
    <dbReference type="NCBI Taxonomy" id="1705564"/>
    <lineage>
        <taxon>Archaea</taxon>
        <taxon>Methanobacteriati</taxon>
        <taxon>Methanobacteriota</taxon>
        <taxon>Stenosarchaea group</taxon>
        <taxon>Candidatus Methanofastidiosia</taxon>
        <taxon>Candidatus Methanofastidiosales</taxon>
        <taxon>Candidatus Methanofastidiosaceae</taxon>
        <taxon>Candidatus Methanofastidiosum</taxon>
    </lineage>
</organism>
<evidence type="ECO:0000313" key="2">
    <source>
        <dbReference type="Proteomes" id="UP000075398"/>
    </source>
</evidence>
<reference evidence="1 2" key="1">
    <citation type="journal article" date="2016" name="ISME J.">
        <title>Chasing the elusive Euryarchaeota class WSA2: genomes reveal a uniquely fastidious methyl-reducing methanogen.</title>
        <authorList>
            <person name="Nobu M.K."/>
            <person name="Narihiro T."/>
            <person name="Kuroda K."/>
            <person name="Mei R."/>
            <person name="Liu W.T."/>
        </authorList>
    </citation>
    <scope>NUCLEOTIDE SEQUENCE [LARGE SCALE GENOMIC DNA]</scope>
    <source>
        <strain evidence="1">U1lsi0528_Bin055</strain>
    </source>
</reference>
<dbReference type="Proteomes" id="UP000075398">
    <property type="component" value="Unassembled WGS sequence"/>
</dbReference>
<dbReference type="AlphaFoldDB" id="A0A150J5U9"/>
<dbReference type="Gene3D" id="1.10.10.1400">
    <property type="entry name" value="Terminase, small subunit, N-terminal DNA-binding domain, HTH motif"/>
    <property type="match status" value="1"/>
</dbReference>
<dbReference type="GO" id="GO:0051276">
    <property type="term" value="P:chromosome organization"/>
    <property type="evidence" value="ECO:0007669"/>
    <property type="project" value="InterPro"/>
</dbReference>
<dbReference type="InterPro" id="IPR038713">
    <property type="entry name" value="Terminase_Gp1_N_sf"/>
</dbReference>
<accession>A0A150J5U9</accession>